<organism evidence="1 2">
    <name type="scientific">Symmachiella macrocystis</name>
    <dbReference type="NCBI Taxonomy" id="2527985"/>
    <lineage>
        <taxon>Bacteria</taxon>
        <taxon>Pseudomonadati</taxon>
        <taxon>Planctomycetota</taxon>
        <taxon>Planctomycetia</taxon>
        <taxon>Planctomycetales</taxon>
        <taxon>Planctomycetaceae</taxon>
        <taxon>Symmachiella</taxon>
    </lineage>
</organism>
<dbReference type="EMBL" id="SJPP01000001">
    <property type="protein sequence ID" value="TWU11455.1"/>
    <property type="molecule type" value="Genomic_DNA"/>
</dbReference>
<keyword evidence="2" id="KW-1185">Reference proteome</keyword>
<comment type="caution">
    <text evidence="1">The sequence shown here is derived from an EMBL/GenBank/DDBJ whole genome shotgun (WGS) entry which is preliminary data.</text>
</comment>
<protein>
    <submittedName>
        <fullName evidence="1">Uncharacterized protein</fullName>
    </submittedName>
</protein>
<gene>
    <name evidence="1" type="ORF">CA54_02620</name>
</gene>
<reference evidence="1 2" key="1">
    <citation type="submission" date="2019-02" db="EMBL/GenBank/DDBJ databases">
        <title>Deep-cultivation of Planctomycetes and their phenomic and genomic characterization uncovers novel biology.</title>
        <authorList>
            <person name="Wiegand S."/>
            <person name="Jogler M."/>
            <person name="Boedeker C."/>
            <person name="Pinto D."/>
            <person name="Vollmers J."/>
            <person name="Rivas-Marin E."/>
            <person name="Kohn T."/>
            <person name="Peeters S.H."/>
            <person name="Heuer A."/>
            <person name="Rast P."/>
            <person name="Oberbeckmann S."/>
            <person name="Bunk B."/>
            <person name="Jeske O."/>
            <person name="Meyerdierks A."/>
            <person name="Storesund J.E."/>
            <person name="Kallscheuer N."/>
            <person name="Luecker S."/>
            <person name="Lage O.M."/>
            <person name="Pohl T."/>
            <person name="Merkel B.J."/>
            <person name="Hornburger P."/>
            <person name="Mueller R.-W."/>
            <person name="Bruemmer F."/>
            <person name="Labrenz M."/>
            <person name="Spormann A.M."/>
            <person name="Op Den Camp H."/>
            <person name="Overmann J."/>
            <person name="Amann R."/>
            <person name="Jetten M.S.M."/>
            <person name="Mascher T."/>
            <person name="Medema M.H."/>
            <person name="Devos D.P."/>
            <person name="Kaster A.-K."/>
            <person name="Ovreas L."/>
            <person name="Rohde M."/>
            <person name="Galperin M.Y."/>
            <person name="Jogler C."/>
        </authorList>
    </citation>
    <scope>NUCLEOTIDE SEQUENCE [LARGE SCALE GENOMIC DNA]</scope>
    <source>
        <strain evidence="1 2">CA54</strain>
    </source>
</reference>
<evidence type="ECO:0000313" key="1">
    <source>
        <dbReference type="EMBL" id="TWU11455.1"/>
    </source>
</evidence>
<dbReference type="Proteomes" id="UP000320735">
    <property type="component" value="Unassembled WGS sequence"/>
</dbReference>
<evidence type="ECO:0000313" key="2">
    <source>
        <dbReference type="Proteomes" id="UP000320735"/>
    </source>
</evidence>
<name>A0A5C6BH56_9PLAN</name>
<proteinExistence type="predicted"/>
<dbReference type="AlphaFoldDB" id="A0A5C6BH56"/>
<sequence length="101" mass="11423">MACTRQLVILQRTVISAMIKPTCCQICESEKIITNARIVDQGHYSTGIYKAVAYGKPNAVIFKDRIMADVTAYVCGECGHIEFRVDQPQQFYSQYIQARGR</sequence>
<accession>A0A5C6BH56</accession>